<keyword evidence="7" id="KW-0406">Ion transport</keyword>
<feature type="transmembrane region" description="Helical" evidence="10">
    <location>
        <begin position="367"/>
        <end position="387"/>
    </location>
</feature>
<keyword evidence="6 10" id="KW-1133">Transmembrane helix</keyword>
<feature type="domain" description="Cation/H+ exchanger transmembrane" evidence="11">
    <location>
        <begin position="13"/>
        <end position="382"/>
    </location>
</feature>
<evidence type="ECO:0000313" key="12">
    <source>
        <dbReference type="EMBL" id="BDE96571.1"/>
    </source>
</evidence>
<feature type="transmembrane region" description="Helical" evidence="10">
    <location>
        <begin position="118"/>
        <end position="136"/>
    </location>
</feature>
<feature type="transmembrane region" description="Helical" evidence="10">
    <location>
        <begin position="225"/>
        <end position="251"/>
    </location>
</feature>
<dbReference type="Gene3D" id="1.20.1530.20">
    <property type="match status" value="1"/>
</dbReference>
<comment type="subcellular location">
    <subcellularLocation>
        <location evidence="1">Membrane</location>
        <topology evidence="1">Multi-pass membrane protein</topology>
    </subcellularLocation>
</comment>
<evidence type="ECO:0000256" key="3">
    <source>
        <dbReference type="ARBA" id="ARBA00022448"/>
    </source>
</evidence>
<sequence length="669" mass="71751">MPVDLISLAVIALVAAVSPMIAQLIPGKPIPEVVFLLVAGALLGPYMAGLIDMTDSVELLSDLGLAFLFLLAGYEINPKHLTGSQGKRGLATWIVTLGLGFLAVRLTPYFSISHVDGIAVAIALTTTALGTLLPILKERNLMDTRVGESILAYGTYGELGPVIAMALLLSSRAEWKTVLILVAFIGVAVLAGVFSAKAKKAGGAVFRFLTANANTTAQTAMRVTVLLLVALVALSAIFDLDIVLGAFAAGFVLRYVIPEGDHDLEMKLDGIAYGFLIPVFFIASGAKINLSAVFTQPALLVGFIFMLLLIRAVPIFIALSTGKDTRDMSPNSRLTVALYCTTALPIIVAVTSVAVKVGAMPQDTASVLVSAGAITVFLMPFLASITYRVVDAQPIVAVKEISKNPREIGSILRDHLALERMLAKQDTAMRAASFGRAKAADFLAHHTGRGPMETWLPNDHIDRANALIQGTELDPALWEEIKRQGDTEWSAAKHNGDKAWEHLKTEGDLRWSAVKKVGDQTVEAQQSGNWQDKAAALQSRTALRNAAEEKRDELARRASAARAAHADRVALLFAEEQSRRLAEFEKLGDEERARIEAARASRRTDRHTAREARRSLRKEEGRRFGRGYGSWGAGSGEGDEGGLGADDGIEREADTPDGSADGGKGRESR</sequence>
<evidence type="ECO:0000256" key="9">
    <source>
        <dbReference type="SAM" id="MobiDB-lite"/>
    </source>
</evidence>
<feature type="transmembrane region" description="Helical" evidence="10">
    <location>
        <begin position="175"/>
        <end position="194"/>
    </location>
</feature>
<keyword evidence="4" id="KW-0050">Antiport</keyword>
<dbReference type="InterPro" id="IPR006153">
    <property type="entry name" value="Cation/H_exchanger_TM"/>
</dbReference>
<gene>
    <name evidence="12" type="ORF">CE91St30_19040</name>
</gene>
<feature type="transmembrane region" description="Helical" evidence="10">
    <location>
        <begin position="6"/>
        <end position="26"/>
    </location>
</feature>
<dbReference type="RefSeq" id="WP_244385832.1">
    <property type="nucleotide sequence ID" value="NZ_AP025564.1"/>
</dbReference>
<feature type="transmembrane region" description="Helical" evidence="10">
    <location>
        <begin position="89"/>
        <end position="112"/>
    </location>
</feature>
<evidence type="ECO:0000256" key="8">
    <source>
        <dbReference type="ARBA" id="ARBA00023136"/>
    </source>
</evidence>
<accession>A0ABM7WJQ1</accession>
<feature type="transmembrane region" description="Helical" evidence="10">
    <location>
        <begin position="271"/>
        <end position="290"/>
    </location>
</feature>
<organism evidence="12 13">
    <name type="scientific">Raoultibacter timonensis</name>
    <dbReference type="NCBI Taxonomy" id="1907662"/>
    <lineage>
        <taxon>Bacteria</taxon>
        <taxon>Bacillati</taxon>
        <taxon>Actinomycetota</taxon>
        <taxon>Coriobacteriia</taxon>
        <taxon>Eggerthellales</taxon>
        <taxon>Eggerthellaceae</taxon>
        <taxon>Raoultibacter</taxon>
    </lineage>
</organism>
<dbReference type="Pfam" id="PF00999">
    <property type="entry name" value="Na_H_Exchanger"/>
    <property type="match status" value="1"/>
</dbReference>
<keyword evidence="5 10" id="KW-0812">Transmembrane</keyword>
<proteinExistence type="inferred from homology"/>
<dbReference type="EMBL" id="AP025564">
    <property type="protein sequence ID" value="BDE96571.1"/>
    <property type="molecule type" value="Genomic_DNA"/>
</dbReference>
<feature type="compositionally biased region" description="Gly residues" evidence="9">
    <location>
        <begin position="626"/>
        <end position="645"/>
    </location>
</feature>
<comment type="similarity">
    <text evidence="2">Belongs to the monovalent cation:proton antiporter 2 (CPA2) transporter (TC 2.A.37) family.</text>
</comment>
<dbReference type="InterPro" id="IPR038770">
    <property type="entry name" value="Na+/solute_symporter_sf"/>
</dbReference>
<evidence type="ECO:0000256" key="5">
    <source>
        <dbReference type="ARBA" id="ARBA00022692"/>
    </source>
</evidence>
<keyword evidence="13" id="KW-1185">Reference proteome</keyword>
<dbReference type="PANTHER" id="PTHR43562:SF1">
    <property type="entry name" value="NA(+)_H(+) ANTIPORTER YJBQ-RELATED"/>
    <property type="match status" value="1"/>
</dbReference>
<feature type="transmembrane region" description="Helical" evidence="10">
    <location>
        <begin position="297"/>
        <end position="316"/>
    </location>
</feature>
<keyword evidence="8 10" id="KW-0472">Membrane</keyword>
<evidence type="ECO:0000256" key="4">
    <source>
        <dbReference type="ARBA" id="ARBA00022449"/>
    </source>
</evidence>
<feature type="compositionally biased region" description="Basic and acidic residues" evidence="9">
    <location>
        <begin position="598"/>
        <end position="623"/>
    </location>
</feature>
<protein>
    <recommendedName>
        <fullName evidence="11">Cation/H+ exchanger transmembrane domain-containing protein</fullName>
    </recommendedName>
</protein>
<dbReference type="PANTHER" id="PTHR43562">
    <property type="entry name" value="NAPA-TYPE SODIUM/HYDROGEN ANTIPORTER"/>
    <property type="match status" value="1"/>
</dbReference>
<feature type="transmembrane region" description="Helical" evidence="10">
    <location>
        <begin position="148"/>
        <end position="169"/>
    </location>
</feature>
<evidence type="ECO:0000256" key="10">
    <source>
        <dbReference type="SAM" id="Phobius"/>
    </source>
</evidence>
<evidence type="ECO:0000259" key="11">
    <source>
        <dbReference type="Pfam" id="PF00999"/>
    </source>
</evidence>
<name>A0ABM7WJQ1_9ACTN</name>
<evidence type="ECO:0000256" key="1">
    <source>
        <dbReference type="ARBA" id="ARBA00004141"/>
    </source>
</evidence>
<evidence type="ECO:0000256" key="2">
    <source>
        <dbReference type="ARBA" id="ARBA00005551"/>
    </source>
</evidence>
<reference evidence="12 13" key="1">
    <citation type="submission" date="2022-01" db="EMBL/GenBank/DDBJ databases">
        <title>Novel bile acid biosynthetic pathways are enriched in the microbiome of centenarians.</title>
        <authorList>
            <person name="Sato Y."/>
            <person name="Atarashi K."/>
            <person name="Plichta R.D."/>
            <person name="Arai Y."/>
            <person name="Sasajima S."/>
            <person name="Kearney M.S."/>
            <person name="Suda W."/>
            <person name="Takeshita K."/>
            <person name="Sasaki T."/>
            <person name="Okamoto S."/>
            <person name="Skelly N.A."/>
            <person name="Okamura Y."/>
            <person name="Vlamakis H."/>
            <person name="Li Y."/>
            <person name="Tanoue T."/>
            <person name="Takei H."/>
            <person name="Nittono H."/>
            <person name="Narushima S."/>
            <person name="Irie J."/>
            <person name="Itoh H."/>
            <person name="Moriya K."/>
            <person name="Sugiura Y."/>
            <person name="Suematsu M."/>
            <person name="Moritoki N."/>
            <person name="Shibata S."/>
            <person name="Littman R.D."/>
            <person name="Fischbach A.M."/>
            <person name="Uwamino Y."/>
            <person name="Inoue T."/>
            <person name="Honda A."/>
            <person name="Hattori M."/>
            <person name="Murai T."/>
            <person name="Xavier J.R."/>
            <person name="Hirose N."/>
            <person name="Honda K."/>
        </authorList>
    </citation>
    <scope>NUCLEOTIDE SEQUENCE [LARGE SCALE GENOMIC DNA]</scope>
    <source>
        <strain evidence="12 13">CE91-St30</strain>
    </source>
</reference>
<dbReference type="Proteomes" id="UP001320544">
    <property type="component" value="Chromosome"/>
</dbReference>
<feature type="transmembrane region" description="Helical" evidence="10">
    <location>
        <begin position="336"/>
        <end position="355"/>
    </location>
</feature>
<evidence type="ECO:0000256" key="6">
    <source>
        <dbReference type="ARBA" id="ARBA00022989"/>
    </source>
</evidence>
<evidence type="ECO:0000256" key="7">
    <source>
        <dbReference type="ARBA" id="ARBA00023065"/>
    </source>
</evidence>
<feature type="transmembrane region" description="Helical" evidence="10">
    <location>
        <begin position="33"/>
        <end position="51"/>
    </location>
</feature>
<keyword evidence="3" id="KW-0813">Transport</keyword>
<feature type="transmembrane region" description="Helical" evidence="10">
    <location>
        <begin position="57"/>
        <end position="77"/>
    </location>
</feature>
<evidence type="ECO:0000313" key="13">
    <source>
        <dbReference type="Proteomes" id="UP001320544"/>
    </source>
</evidence>
<feature type="region of interest" description="Disordered" evidence="9">
    <location>
        <begin position="598"/>
        <end position="669"/>
    </location>
</feature>